<evidence type="ECO:0000313" key="2">
    <source>
        <dbReference type="Proteomes" id="UP000663929"/>
    </source>
</evidence>
<dbReference type="AlphaFoldDB" id="A0A8A4TW13"/>
<dbReference type="KEGG" id="scor:J3U87_13915"/>
<dbReference type="Proteomes" id="UP000663929">
    <property type="component" value="Chromosome"/>
</dbReference>
<organism evidence="1 2">
    <name type="scientific">Sulfidibacter corallicola</name>
    <dbReference type="NCBI Taxonomy" id="2818388"/>
    <lineage>
        <taxon>Bacteria</taxon>
        <taxon>Pseudomonadati</taxon>
        <taxon>Acidobacteriota</taxon>
        <taxon>Holophagae</taxon>
        <taxon>Acanthopleuribacterales</taxon>
        <taxon>Acanthopleuribacteraceae</taxon>
        <taxon>Sulfidibacter</taxon>
    </lineage>
</organism>
<evidence type="ECO:0000313" key="1">
    <source>
        <dbReference type="EMBL" id="QTD53547.1"/>
    </source>
</evidence>
<dbReference type="EMBL" id="CP071793">
    <property type="protein sequence ID" value="QTD53547.1"/>
    <property type="molecule type" value="Genomic_DNA"/>
</dbReference>
<gene>
    <name evidence="1" type="ORF">J3U87_13915</name>
</gene>
<proteinExistence type="predicted"/>
<accession>A0A8A4TW13</accession>
<sequence>MPFRSFGMPIINLLVYTIFTLMSATAFSVVPVVAQDESLAHRQVIPHFTFRDNNWQTFLTLFNPGTTSGLLNTDETDVAYFQTFQETKAMAGLPAGAKKARRLLERIRESHGPRR</sequence>
<name>A0A8A4TW13_SULCO</name>
<keyword evidence="2" id="KW-1185">Reference proteome</keyword>
<dbReference type="RefSeq" id="WP_237383649.1">
    <property type="nucleotide sequence ID" value="NZ_CP071793.1"/>
</dbReference>
<reference evidence="1" key="1">
    <citation type="submission" date="2021-03" db="EMBL/GenBank/DDBJ databases">
        <title>Acanthopleuribacteraceae sp. M133.</title>
        <authorList>
            <person name="Wang G."/>
        </authorList>
    </citation>
    <scope>NUCLEOTIDE SEQUENCE</scope>
    <source>
        <strain evidence="1">M133</strain>
    </source>
</reference>
<protein>
    <submittedName>
        <fullName evidence="1">Uncharacterized protein</fullName>
    </submittedName>
</protein>